<feature type="transmembrane region" description="Helical" evidence="13">
    <location>
        <begin position="204"/>
        <end position="225"/>
    </location>
</feature>
<keyword evidence="6 13" id="KW-1133">Transmembrane helix</keyword>
<evidence type="ECO:0000256" key="4">
    <source>
        <dbReference type="ARBA" id="ARBA00022692"/>
    </source>
</evidence>
<dbReference type="Gene3D" id="1.10.357.140">
    <property type="entry name" value="UbiA prenyltransferase"/>
    <property type="match status" value="1"/>
</dbReference>
<evidence type="ECO:0000313" key="14">
    <source>
        <dbReference type="EMBL" id="TMI98768.1"/>
    </source>
</evidence>
<evidence type="ECO:0000256" key="3">
    <source>
        <dbReference type="ARBA" id="ARBA00022679"/>
    </source>
</evidence>
<evidence type="ECO:0000256" key="2">
    <source>
        <dbReference type="ARBA" id="ARBA00022475"/>
    </source>
</evidence>
<evidence type="ECO:0000256" key="10">
    <source>
        <dbReference type="ARBA" id="ARBA00023136"/>
    </source>
</evidence>
<feature type="transmembrane region" description="Helical" evidence="13">
    <location>
        <begin position="476"/>
        <end position="494"/>
    </location>
</feature>
<evidence type="ECO:0000256" key="12">
    <source>
        <dbReference type="ARBA" id="ARBA00047690"/>
    </source>
</evidence>
<keyword evidence="5" id="KW-0479">Metal-binding</keyword>
<evidence type="ECO:0000256" key="11">
    <source>
        <dbReference type="ARBA" id="ARBA00023157"/>
    </source>
</evidence>
<dbReference type="UniPathway" id="UPA00834">
    <property type="reaction ID" value="UER00712"/>
</dbReference>
<comment type="subcellular location">
    <subcellularLocation>
        <location evidence="13">Cell membrane</location>
        <topology evidence="13">Multi-pass membrane protein</topology>
    </subcellularLocation>
    <subcellularLocation>
        <location evidence="1">Membrane</location>
        <topology evidence="1">Multi-pass membrane protein</topology>
    </subcellularLocation>
</comment>
<comment type="caution">
    <text evidence="14">The sequence shown here is derived from an EMBL/GenBank/DDBJ whole genome shotgun (WGS) entry which is preliminary data.</text>
</comment>
<protein>
    <recommendedName>
        <fullName evidence="13">Protoheme IX farnesyltransferase</fullName>
        <ecNumber evidence="13">2.5.1.141</ecNumber>
    </recommendedName>
    <alternativeName>
        <fullName evidence="13">Heme B farnesyltransferase</fullName>
    </alternativeName>
    <alternativeName>
        <fullName evidence="13">Heme O synthase</fullName>
    </alternativeName>
</protein>
<evidence type="ECO:0000256" key="7">
    <source>
        <dbReference type="ARBA" id="ARBA00023002"/>
    </source>
</evidence>
<dbReference type="GO" id="GO:0008495">
    <property type="term" value="F:protoheme IX farnesyltransferase activity"/>
    <property type="evidence" value="ECO:0007669"/>
    <property type="project" value="UniProtKB-UniRule"/>
</dbReference>
<dbReference type="GO" id="GO:0006784">
    <property type="term" value="P:heme A biosynthetic process"/>
    <property type="evidence" value="ECO:0007669"/>
    <property type="project" value="InterPro"/>
</dbReference>
<feature type="transmembrane region" description="Helical" evidence="13">
    <location>
        <begin position="415"/>
        <end position="439"/>
    </location>
</feature>
<evidence type="ECO:0000256" key="5">
    <source>
        <dbReference type="ARBA" id="ARBA00022723"/>
    </source>
</evidence>
<comment type="miscellaneous">
    <text evidence="13">Carbon 2 of the heme B porphyrin ring is defined according to the Fischer nomenclature.</text>
</comment>
<evidence type="ECO:0000256" key="13">
    <source>
        <dbReference type="HAMAP-Rule" id="MF_00154"/>
    </source>
</evidence>
<feature type="transmembrane region" description="Helical" evidence="13">
    <location>
        <begin position="113"/>
        <end position="135"/>
    </location>
</feature>
<sequence length="553" mass="58450">MKAFGRLASAAVVATFVLIILGGLVRATGAGLACPDWPLCHGRLIPPLDPLVLTEWSHRFVASIVGILTLAVAVAAWRLRKVGQLGLVGLSNLALVLVIVQIGLGGLTVRHELTAWLVVAHLGTAMAFFATLIILTVTTMTGPAAPRRHDPFRTLAFLTVVATFGLVLIGGYVSASGAGLACPDWPLCYGQLLPSLTGGVGAHLLHRFAAAIAGALIVVTAAAAYRTQARRPQLQAASAIAVGLLILQIILGALNIEYRLADAVTTAHLATAAALFATLVVLALLASRLPESEAYQPEAAGQPGRSRVQRVMDYVALTKPRIIVLLLVTAFASMLIAAPGRISPSGRVSPPYALAFAVLLGTVAFVEMAVLVNLLAALLSLAALLFYVFVYTVWLKRSTPQNIVIGGAAGAVPPLVGWAAATGHLSLTAILLFVIVFLWTPPHFWALALFRRDDYALAHVPMLPVVAGETETRRQIVIYTVVLVLVTFLLYPVARLGPVYLLSAGFLGAAFVMLAVRLQRQQTTAAAVRVFGYSIFYLGLLFAAMVADRLLQA</sequence>
<feature type="transmembrane region" description="Helical" evidence="13">
    <location>
        <begin position="322"/>
        <end position="340"/>
    </location>
</feature>
<dbReference type="Pfam" id="PF01040">
    <property type="entry name" value="UbiA"/>
    <property type="match status" value="1"/>
</dbReference>
<evidence type="ECO:0000256" key="6">
    <source>
        <dbReference type="ARBA" id="ARBA00022989"/>
    </source>
</evidence>
<keyword evidence="10 13" id="KW-0472">Membrane</keyword>
<feature type="transmembrane region" description="Helical" evidence="13">
    <location>
        <begin position="268"/>
        <end position="286"/>
    </location>
</feature>
<dbReference type="NCBIfam" id="NF003349">
    <property type="entry name" value="PRK04375.1-2"/>
    <property type="match status" value="1"/>
</dbReference>
<keyword evidence="3 13" id="KW-0808">Transferase</keyword>
<dbReference type="CDD" id="cd13957">
    <property type="entry name" value="PT_UbiA_Cox10"/>
    <property type="match status" value="1"/>
</dbReference>
<feature type="transmembrane region" description="Helical" evidence="13">
    <location>
        <begin position="155"/>
        <end position="175"/>
    </location>
</feature>
<feature type="transmembrane region" description="Helical" evidence="13">
    <location>
        <begin position="85"/>
        <end position="107"/>
    </location>
</feature>
<keyword evidence="8" id="KW-0408">Iron</keyword>
<dbReference type="InterPro" id="IPR044878">
    <property type="entry name" value="UbiA_sf"/>
</dbReference>
<feature type="transmembrane region" description="Helical" evidence="13">
    <location>
        <begin position="377"/>
        <end position="395"/>
    </location>
</feature>
<dbReference type="PANTHER" id="PTHR35457">
    <property type="entry name" value="HEME A SYNTHASE"/>
    <property type="match status" value="1"/>
</dbReference>
<dbReference type="InterPro" id="IPR006369">
    <property type="entry name" value="Protohaem_IX_farnesylTrfase"/>
</dbReference>
<dbReference type="GO" id="GO:0016491">
    <property type="term" value="F:oxidoreductase activity"/>
    <property type="evidence" value="ECO:0007669"/>
    <property type="project" value="UniProtKB-KW"/>
</dbReference>
<dbReference type="HAMAP" id="MF_00154">
    <property type="entry name" value="CyoE_CtaB"/>
    <property type="match status" value="1"/>
</dbReference>
<feature type="transmembrane region" description="Helical" evidence="13">
    <location>
        <begin position="530"/>
        <end position="547"/>
    </location>
</feature>
<comment type="caution">
    <text evidence="13">Lacks conserved residue(s) required for the propagation of feature annotation.</text>
</comment>
<evidence type="ECO:0000313" key="15">
    <source>
        <dbReference type="Proteomes" id="UP000318661"/>
    </source>
</evidence>
<keyword evidence="7" id="KW-0560">Oxidoreductase</keyword>
<keyword evidence="2 13" id="KW-1003">Cell membrane</keyword>
<keyword evidence="4 13" id="KW-0812">Transmembrane</keyword>
<keyword evidence="11" id="KW-1015">Disulfide bond</keyword>
<dbReference type="InterPro" id="IPR000537">
    <property type="entry name" value="UbiA_prenyltransferase"/>
</dbReference>
<dbReference type="EC" id="2.5.1.141" evidence="13"/>
<comment type="catalytic activity">
    <reaction evidence="12 13">
        <text>heme b + (2E,6E)-farnesyl diphosphate + H2O = Fe(II)-heme o + diphosphate</text>
        <dbReference type="Rhea" id="RHEA:28070"/>
        <dbReference type="ChEBI" id="CHEBI:15377"/>
        <dbReference type="ChEBI" id="CHEBI:33019"/>
        <dbReference type="ChEBI" id="CHEBI:60344"/>
        <dbReference type="ChEBI" id="CHEBI:60530"/>
        <dbReference type="ChEBI" id="CHEBI:175763"/>
        <dbReference type="EC" id="2.5.1.141"/>
    </reaction>
</comment>
<dbReference type="NCBIfam" id="TIGR01473">
    <property type="entry name" value="cyoE_ctaB"/>
    <property type="match status" value="1"/>
</dbReference>
<organism evidence="14 15">
    <name type="scientific">Candidatus Segetimicrobium genomatis</name>
    <dbReference type="NCBI Taxonomy" id="2569760"/>
    <lineage>
        <taxon>Bacteria</taxon>
        <taxon>Bacillati</taxon>
        <taxon>Candidatus Sysuimicrobiota</taxon>
        <taxon>Candidatus Sysuimicrobiia</taxon>
        <taxon>Candidatus Sysuimicrobiales</taxon>
        <taxon>Candidatus Segetimicrobiaceae</taxon>
        <taxon>Candidatus Segetimicrobium</taxon>
    </lineage>
</organism>
<comment type="pathway">
    <text evidence="13">Porphyrin-containing compound metabolism; heme O biosynthesis; heme O from protoheme: step 1/1.</text>
</comment>
<dbReference type="GO" id="GO:0046872">
    <property type="term" value="F:metal ion binding"/>
    <property type="evidence" value="ECO:0007669"/>
    <property type="project" value="UniProtKB-KW"/>
</dbReference>
<dbReference type="Proteomes" id="UP000318661">
    <property type="component" value="Unassembled WGS sequence"/>
</dbReference>
<dbReference type="InterPro" id="IPR003780">
    <property type="entry name" value="COX15/CtaA_fam"/>
</dbReference>
<evidence type="ECO:0000256" key="1">
    <source>
        <dbReference type="ARBA" id="ARBA00004141"/>
    </source>
</evidence>
<feature type="transmembrane region" description="Helical" evidence="13">
    <location>
        <begin position="237"/>
        <end position="256"/>
    </location>
</feature>
<comment type="similarity">
    <text evidence="13">Belongs to the UbiA prenyltransferase family. Protoheme IX farnesyltransferase subfamily.</text>
</comment>
<dbReference type="InterPro" id="IPR050450">
    <property type="entry name" value="COX15/CtaA_HemeA_synthase"/>
</dbReference>
<dbReference type="AlphaFoldDB" id="A0A537KSN6"/>
<feature type="transmembrane region" description="Helical" evidence="13">
    <location>
        <begin position="57"/>
        <end position="78"/>
    </location>
</feature>
<feature type="transmembrane region" description="Helical" evidence="13">
    <location>
        <begin position="500"/>
        <end position="518"/>
    </location>
</feature>
<keyword evidence="9 13" id="KW-0350">Heme biosynthesis</keyword>
<gene>
    <name evidence="13" type="primary">ctaB</name>
    <name evidence="14" type="ORF">E6G99_13670</name>
</gene>
<dbReference type="Pfam" id="PF02628">
    <property type="entry name" value="COX15-CtaA"/>
    <property type="match status" value="1"/>
</dbReference>
<dbReference type="GO" id="GO:0005886">
    <property type="term" value="C:plasma membrane"/>
    <property type="evidence" value="ECO:0007669"/>
    <property type="project" value="UniProtKB-SubCell"/>
</dbReference>
<evidence type="ECO:0000256" key="8">
    <source>
        <dbReference type="ARBA" id="ARBA00023004"/>
    </source>
</evidence>
<proteinExistence type="inferred from homology"/>
<dbReference type="EMBL" id="VBAJ01000393">
    <property type="protein sequence ID" value="TMI98768.1"/>
    <property type="molecule type" value="Genomic_DNA"/>
</dbReference>
<name>A0A537KSN6_9BACT</name>
<dbReference type="GO" id="GO:0048034">
    <property type="term" value="P:heme O biosynthetic process"/>
    <property type="evidence" value="ECO:0007669"/>
    <property type="project" value="UniProtKB-UniRule"/>
</dbReference>
<comment type="function">
    <text evidence="13">Converts heme B (protoheme IX) to heme O by substitution of the vinyl group on carbon 2 of heme B porphyrin ring with a hydroxyethyl farnesyl side group.</text>
</comment>
<reference evidence="14 15" key="1">
    <citation type="journal article" date="2019" name="Nat. Microbiol.">
        <title>Mediterranean grassland soil C-N compound turnover is dependent on rainfall and depth, and is mediated by genomically divergent microorganisms.</title>
        <authorList>
            <person name="Diamond S."/>
            <person name="Andeer P.F."/>
            <person name="Li Z."/>
            <person name="Crits-Christoph A."/>
            <person name="Burstein D."/>
            <person name="Anantharaman K."/>
            <person name="Lane K.R."/>
            <person name="Thomas B.C."/>
            <person name="Pan C."/>
            <person name="Northen T.R."/>
            <person name="Banfield J.F."/>
        </authorList>
    </citation>
    <scope>NUCLEOTIDE SEQUENCE [LARGE SCALE GENOMIC DNA]</scope>
    <source>
        <strain evidence="14">NP_2</strain>
    </source>
</reference>
<dbReference type="PANTHER" id="PTHR35457:SF1">
    <property type="entry name" value="HEME A SYNTHASE"/>
    <property type="match status" value="1"/>
</dbReference>
<evidence type="ECO:0000256" key="9">
    <source>
        <dbReference type="ARBA" id="ARBA00023133"/>
    </source>
</evidence>
<accession>A0A537KSN6</accession>